<evidence type="ECO:0000313" key="7">
    <source>
        <dbReference type="Proteomes" id="UP000037939"/>
    </source>
</evidence>
<dbReference type="OrthoDB" id="9766710at2"/>
<evidence type="ECO:0000256" key="5">
    <source>
        <dbReference type="SAM" id="SignalP"/>
    </source>
</evidence>
<dbReference type="Pfam" id="PF13432">
    <property type="entry name" value="TPR_16"/>
    <property type="match status" value="1"/>
</dbReference>
<sequence>MPLPFTRKQLVVPLWLSLAVLAGCATVPHPDATAQNVASAPASAPAEANQDGPLPNVELTDQLVMRFLVGDIALQRGEPTLAAQTWNDLAKRTHDPRIARRATEVSIGAGQLNLALDSAQLWIDSSPQALNPQQVMLSLLLRANRLEEAKPHLKALLEAKPQDVPSFMMQMHLLWDKNTDRAAAAKFTEEVTQPYLNLPEAHFARAVAYANTSRVSDALKELTAAESLRPAWEPAVLYRVQLMNDQPAQARIDYLKDAMRQNPDSAQIKTTLAREYVTNRQYKEARELYEEALRKQPDMLEALVGSGLVALEQRDLDTAYLRLSTAVVKSPRTTNNLRLYLGQIAEERGQTATALSWYQGVDGDMKDAAQQRMMRLYVKAGRPEDALALVRAQPSTSPQERVIRAQLEAQVWREAKEYNKAWDALSNELKKQPDSPDLLYDRSLVADLQHNLPAAEADLHRFLQLQPDSVMGLNALGYTLANRTDRLDEANGYLEKAIAKEPDNPVIQDSLGWLRYRQGRFDEAKDLLTKAFAAMPDAEIGAHLAAVLWRQGEKSDARKVLAAAQKLDPTNESVIEISKTVTQ</sequence>
<dbReference type="PANTHER" id="PTHR45586">
    <property type="entry name" value="TPR REPEAT-CONTAINING PROTEIN PA4667"/>
    <property type="match status" value="1"/>
</dbReference>
<dbReference type="Pfam" id="PF01535">
    <property type="entry name" value="PPR"/>
    <property type="match status" value="1"/>
</dbReference>
<dbReference type="InterPro" id="IPR019734">
    <property type="entry name" value="TPR_rpt"/>
</dbReference>
<comment type="caution">
    <text evidence="6">The sequence shown here is derived from an EMBL/GenBank/DDBJ whole genome shotgun (WGS) entry which is preliminary data.</text>
</comment>
<evidence type="ECO:0000256" key="2">
    <source>
        <dbReference type="ARBA" id="ARBA00022803"/>
    </source>
</evidence>
<organism evidence="6 7">
    <name type="scientific">Amantichitinum ursilacus</name>
    <dbReference type="NCBI Taxonomy" id="857265"/>
    <lineage>
        <taxon>Bacteria</taxon>
        <taxon>Pseudomonadati</taxon>
        <taxon>Pseudomonadota</taxon>
        <taxon>Betaproteobacteria</taxon>
        <taxon>Neisseriales</taxon>
        <taxon>Chitinibacteraceae</taxon>
        <taxon>Amantichitinum</taxon>
    </lineage>
</organism>
<dbReference type="InterPro" id="IPR051012">
    <property type="entry name" value="CellSynth/LPSAsmb/PSIAsmb"/>
</dbReference>
<dbReference type="InterPro" id="IPR002885">
    <property type="entry name" value="PPR_rpt"/>
</dbReference>
<feature type="compositionally biased region" description="Low complexity" evidence="4">
    <location>
        <begin position="36"/>
        <end position="50"/>
    </location>
</feature>
<evidence type="ECO:0000256" key="3">
    <source>
        <dbReference type="PROSITE-ProRule" id="PRU00339"/>
    </source>
</evidence>
<reference evidence="6 7" key="1">
    <citation type="submission" date="2015-07" db="EMBL/GenBank/DDBJ databases">
        <title>Draft genome sequence of the Amantichitinum ursilacus IGB-41, a new chitin-degrading bacterium.</title>
        <authorList>
            <person name="Kirstahler P."/>
            <person name="Guenther M."/>
            <person name="Grumaz C."/>
            <person name="Rupp S."/>
            <person name="Zibek S."/>
            <person name="Sohn K."/>
        </authorList>
    </citation>
    <scope>NUCLEOTIDE SEQUENCE [LARGE SCALE GENOMIC DNA]</scope>
    <source>
        <strain evidence="6 7">IGB-41</strain>
    </source>
</reference>
<dbReference type="RefSeq" id="WP_083459476.1">
    <property type="nucleotide sequence ID" value="NZ_LAQT01000037.1"/>
</dbReference>
<keyword evidence="2 3" id="KW-0802">TPR repeat</keyword>
<dbReference type="AlphaFoldDB" id="A0A0N0GL09"/>
<dbReference type="Proteomes" id="UP000037939">
    <property type="component" value="Unassembled WGS sequence"/>
</dbReference>
<gene>
    <name evidence="6" type="ORF">WG78_20660</name>
</gene>
<evidence type="ECO:0000256" key="4">
    <source>
        <dbReference type="SAM" id="MobiDB-lite"/>
    </source>
</evidence>
<dbReference type="PATRIC" id="fig|857265.3.peg.4230"/>
<feature type="region of interest" description="Disordered" evidence="4">
    <location>
        <begin position="36"/>
        <end position="55"/>
    </location>
</feature>
<evidence type="ECO:0000256" key="1">
    <source>
        <dbReference type="ARBA" id="ARBA00022737"/>
    </source>
</evidence>
<dbReference type="SMART" id="SM00028">
    <property type="entry name" value="TPR"/>
    <property type="match status" value="6"/>
</dbReference>
<keyword evidence="7" id="KW-1185">Reference proteome</keyword>
<keyword evidence="1" id="KW-0677">Repeat</keyword>
<dbReference type="SUPFAM" id="SSF48452">
    <property type="entry name" value="TPR-like"/>
    <property type="match status" value="2"/>
</dbReference>
<dbReference type="Gene3D" id="1.25.40.10">
    <property type="entry name" value="Tetratricopeptide repeat domain"/>
    <property type="match status" value="3"/>
</dbReference>
<dbReference type="PROSITE" id="PS50005">
    <property type="entry name" value="TPR"/>
    <property type="match status" value="1"/>
</dbReference>
<dbReference type="InterPro" id="IPR011990">
    <property type="entry name" value="TPR-like_helical_dom_sf"/>
</dbReference>
<name>A0A0N0GL09_9NEIS</name>
<protein>
    <submittedName>
        <fullName evidence="6">Tetratricopeptide repeat protein</fullName>
    </submittedName>
</protein>
<feature type="repeat" description="TPR" evidence="3">
    <location>
        <begin position="266"/>
        <end position="299"/>
    </location>
</feature>
<dbReference type="PANTHER" id="PTHR45586:SF16">
    <property type="entry name" value="DOMAIN PROTEIN, PUTATIVE-RELATED"/>
    <property type="match status" value="1"/>
</dbReference>
<keyword evidence="5" id="KW-0732">Signal</keyword>
<dbReference type="PROSITE" id="PS51257">
    <property type="entry name" value="PROKAR_LIPOPROTEIN"/>
    <property type="match status" value="1"/>
</dbReference>
<feature type="signal peptide" evidence="5">
    <location>
        <begin position="1"/>
        <end position="24"/>
    </location>
</feature>
<feature type="chain" id="PRO_5005849617" evidence="5">
    <location>
        <begin position="25"/>
        <end position="583"/>
    </location>
</feature>
<dbReference type="Pfam" id="PF14559">
    <property type="entry name" value="TPR_19"/>
    <property type="match status" value="1"/>
</dbReference>
<evidence type="ECO:0000313" key="6">
    <source>
        <dbReference type="EMBL" id="KPC49345.1"/>
    </source>
</evidence>
<proteinExistence type="predicted"/>
<dbReference type="EMBL" id="LAQT01000037">
    <property type="protein sequence ID" value="KPC49345.1"/>
    <property type="molecule type" value="Genomic_DNA"/>
</dbReference>
<dbReference type="STRING" id="857265.WG78_20660"/>
<accession>A0A0N0GL09</accession>